<organism evidence="1 2">
    <name type="scientific">Pristionchus mayeri</name>
    <dbReference type="NCBI Taxonomy" id="1317129"/>
    <lineage>
        <taxon>Eukaryota</taxon>
        <taxon>Metazoa</taxon>
        <taxon>Ecdysozoa</taxon>
        <taxon>Nematoda</taxon>
        <taxon>Chromadorea</taxon>
        <taxon>Rhabditida</taxon>
        <taxon>Rhabditina</taxon>
        <taxon>Diplogasteromorpha</taxon>
        <taxon>Diplogasteroidea</taxon>
        <taxon>Neodiplogasteridae</taxon>
        <taxon>Pristionchus</taxon>
    </lineage>
</organism>
<comment type="caution">
    <text evidence="1">The sequence shown here is derived from an EMBL/GenBank/DDBJ whole genome shotgun (WGS) entry which is preliminary data.</text>
</comment>
<proteinExistence type="predicted"/>
<dbReference type="Proteomes" id="UP001328107">
    <property type="component" value="Unassembled WGS sequence"/>
</dbReference>
<feature type="non-terminal residue" evidence="1">
    <location>
        <position position="1"/>
    </location>
</feature>
<dbReference type="EMBL" id="BTRK01000005">
    <property type="protein sequence ID" value="GMR52732.1"/>
    <property type="molecule type" value="Genomic_DNA"/>
</dbReference>
<keyword evidence="2" id="KW-1185">Reference proteome</keyword>
<evidence type="ECO:0000313" key="1">
    <source>
        <dbReference type="EMBL" id="GMR52732.1"/>
    </source>
</evidence>
<reference evidence="2" key="1">
    <citation type="submission" date="2022-10" db="EMBL/GenBank/DDBJ databases">
        <title>Genome assembly of Pristionchus species.</title>
        <authorList>
            <person name="Yoshida K."/>
            <person name="Sommer R.J."/>
        </authorList>
    </citation>
    <scope>NUCLEOTIDE SEQUENCE [LARGE SCALE GENOMIC DNA]</scope>
    <source>
        <strain evidence="2">RS5460</strain>
    </source>
</reference>
<evidence type="ECO:0000313" key="2">
    <source>
        <dbReference type="Proteomes" id="UP001328107"/>
    </source>
</evidence>
<protein>
    <submittedName>
        <fullName evidence="1">Uncharacterized protein</fullName>
    </submittedName>
</protein>
<name>A0AAN5CZ82_9BILA</name>
<dbReference type="AlphaFoldDB" id="A0AAN5CZ82"/>
<feature type="non-terminal residue" evidence="1">
    <location>
        <position position="120"/>
    </location>
</feature>
<sequence length="120" mass="14140">YLRRHLIHHAALQCIRSQVSLLLLRNPCHYSRPCFHNSINGWLSDRALRGHSRGIEFETGFPSHSYPWFLRSLQGSTYSPHLLHCHWGIVLRPVDLQFVCKSTTFPDNQKHRFFIASDFR</sequence>
<gene>
    <name evidence="1" type="ORF">PMAYCL1PPCAC_22927</name>
</gene>
<accession>A0AAN5CZ82</accession>